<evidence type="ECO:0000313" key="6">
    <source>
        <dbReference type="EMBL" id="KZF19209.1"/>
    </source>
</evidence>
<dbReference type="Pfam" id="PF07690">
    <property type="entry name" value="MFS_1"/>
    <property type="match status" value="1"/>
</dbReference>
<evidence type="ECO:0000313" key="7">
    <source>
        <dbReference type="Proteomes" id="UP000076632"/>
    </source>
</evidence>
<dbReference type="InParanoid" id="A0A164ZKM4"/>
<dbReference type="SUPFAM" id="SSF103473">
    <property type="entry name" value="MFS general substrate transporter"/>
    <property type="match status" value="1"/>
</dbReference>
<feature type="domain" description="Major facilitator superfamily (MFS) profile" evidence="5">
    <location>
        <begin position="208"/>
        <end position="433"/>
    </location>
</feature>
<dbReference type="EMBL" id="KV407467">
    <property type="protein sequence ID" value="KZF19209.1"/>
    <property type="molecule type" value="Genomic_DNA"/>
</dbReference>
<accession>A0A164ZKM4</accession>
<organism evidence="6 7">
    <name type="scientific">Xylona heveae (strain CBS 132557 / TC161)</name>
    <dbReference type="NCBI Taxonomy" id="1328760"/>
    <lineage>
        <taxon>Eukaryota</taxon>
        <taxon>Fungi</taxon>
        <taxon>Dikarya</taxon>
        <taxon>Ascomycota</taxon>
        <taxon>Pezizomycotina</taxon>
        <taxon>Xylonomycetes</taxon>
        <taxon>Xylonales</taxon>
        <taxon>Xylonaceae</taxon>
        <taxon>Xylona</taxon>
    </lineage>
</organism>
<dbReference type="PROSITE" id="PS50850">
    <property type="entry name" value="MFS"/>
    <property type="match status" value="1"/>
</dbReference>
<reference evidence="6 7" key="1">
    <citation type="journal article" date="2016" name="Fungal Biol.">
        <title>The genome of Xylona heveae provides a window into fungal endophytism.</title>
        <authorList>
            <person name="Gazis R."/>
            <person name="Kuo A."/>
            <person name="Riley R."/>
            <person name="LaButti K."/>
            <person name="Lipzen A."/>
            <person name="Lin J."/>
            <person name="Amirebrahimi M."/>
            <person name="Hesse C.N."/>
            <person name="Spatafora J.W."/>
            <person name="Henrissat B."/>
            <person name="Hainaut M."/>
            <person name="Grigoriev I.V."/>
            <person name="Hibbett D.S."/>
        </authorList>
    </citation>
    <scope>NUCLEOTIDE SEQUENCE [LARGE SCALE GENOMIC DNA]</scope>
    <source>
        <strain evidence="6 7">TC161</strain>
    </source>
</reference>
<evidence type="ECO:0000259" key="5">
    <source>
        <dbReference type="PROSITE" id="PS50850"/>
    </source>
</evidence>
<feature type="transmembrane region" description="Helical" evidence="4">
    <location>
        <begin position="313"/>
        <end position="331"/>
    </location>
</feature>
<evidence type="ECO:0000256" key="4">
    <source>
        <dbReference type="SAM" id="Phobius"/>
    </source>
</evidence>
<feature type="transmembrane region" description="Helical" evidence="4">
    <location>
        <begin position="86"/>
        <end position="105"/>
    </location>
</feature>
<comment type="similarity">
    <text evidence="2">Belongs to the major facilitator superfamily. Monocarboxylate porter (TC 2.A.1.13) family.</text>
</comment>
<dbReference type="OrthoDB" id="6509908at2759"/>
<feature type="transmembrane region" description="Helical" evidence="4">
    <location>
        <begin position="173"/>
        <end position="192"/>
    </location>
</feature>
<dbReference type="InterPro" id="IPR011701">
    <property type="entry name" value="MFS"/>
</dbReference>
<keyword evidence="7" id="KW-1185">Reference proteome</keyword>
<feature type="compositionally biased region" description="Low complexity" evidence="3">
    <location>
        <begin position="17"/>
        <end position="33"/>
    </location>
</feature>
<sequence>MSAEFKEEVPTDPLANTTSSDVESASPSPSTSKPADEIPNGGLRAWLQVLGSFSLFLNTWGVINSFGAFQSYYEDELLRHVSSSDISWIGSLQACLLLIIGVATGPLFDAGYFYVLLSVGSFLVVFGMFMTSLCTEYWQLMLAQGLTCGLGSGCLFIPSVAIVSTYFTTKKSFATGIAASGSGLGGVIYPIVFARLQPRIGFGWATRVIAFLMLGMLLGCLAVMRVRVLPPQKRRLLEPRAFLELPFTMFTVAEFFGFMGLYIPFFYCTAYAAKNTGMSHNLSFYMLPIINAGSVFGRIIPNFLADKTGPLNMLIPCSLISALLAFCWIAIESTGGFIIFSLLYGFFSGTFVSLPPTTVVSLSPSLQMVGTRMGMSFCFAGLGLLIGTPVAGAILQSSGWLGTQLFCACSVTVAVACCLVARFSKAPALMAKA</sequence>
<dbReference type="GO" id="GO:0022857">
    <property type="term" value="F:transmembrane transporter activity"/>
    <property type="evidence" value="ECO:0007669"/>
    <property type="project" value="InterPro"/>
</dbReference>
<evidence type="ECO:0000256" key="3">
    <source>
        <dbReference type="SAM" id="MobiDB-lite"/>
    </source>
</evidence>
<feature type="transmembrane region" description="Helical" evidence="4">
    <location>
        <begin position="137"/>
        <end position="161"/>
    </location>
</feature>
<dbReference type="PANTHER" id="PTHR11360:SF234">
    <property type="entry name" value="MFS-TYPE TRANSPORTER DBAD-RELATED"/>
    <property type="match status" value="1"/>
</dbReference>
<keyword evidence="4" id="KW-0472">Membrane</keyword>
<dbReference type="PANTHER" id="PTHR11360">
    <property type="entry name" value="MONOCARBOXYLATE TRANSPORTER"/>
    <property type="match status" value="1"/>
</dbReference>
<dbReference type="InterPro" id="IPR020846">
    <property type="entry name" value="MFS_dom"/>
</dbReference>
<proteinExistence type="inferred from homology"/>
<feature type="transmembrane region" description="Helical" evidence="4">
    <location>
        <begin position="374"/>
        <end position="395"/>
    </location>
</feature>
<dbReference type="GO" id="GO:0016020">
    <property type="term" value="C:membrane"/>
    <property type="evidence" value="ECO:0007669"/>
    <property type="project" value="UniProtKB-SubCell"/>
</dbReference>
<feature type="transmembrane region" description="Helical" evidence="4">
    <location>
        <begin position="112"/>
        <end position="131"/>
    </location>
</feature>
<dbReference type="AlphaFoldDB" id="A0A164ZKM4"/>
<dbReference type="GeneID" id="28898669"/>
<dbReference type="InterPro" id="IPR036259">
    <property type="entry name" value="MFS_trans_sf"/>
</dbReference>
<feature type="transmembrane region" description="Helical" evidence="4">
    <location>
        <begin position="245"/>
        <end position="267"/>
    </location>
</feature>
<protein>
    <submittedName>
        <fullName evidence="6">MFS general substrate transporter</fullName>
    </submittedName>
</protein>
<keyword evidence="4" id="KW-1133">Transmembrane helix</keyword>
<dbReference type="RefSeq" id="XP_018184764.1">
    <property type="nucleotide sequence ID" value="XM_018333532.1"/>
</dbReference>
<feature type="region of interest" description="Disordered" evidence="3">
    <location>
        <begin position="1"/>
        <end position="37"/>
    </location>
</feature>
<keyword evidence="4" id="KW-0812">Transmembrane</keyword>
<dbReference type="Proteomes" id="UP000076632">
    <property type="component" value="Unassembled WGS sequence"/>
</dbReference>
<dbReference type="InterPro" id="IPR050327">
    <property type="entry name" value="Proton-linked_MCT"/>
</dbReference>
<dbReference type="OMA" id="CCCTIFA"/>
<feature type="transmembrane region" description="Helical" evidence="4">
    <location>
        <begin position="401"/>
        <end position="423"/>
    </location>
</feature>
<feature type="transmembrane region" description="Helical" evidence="4">
    <location>
        <begin position="45"/>
        <end position="66"/>
    </location>
</feature>
<comment type="subcellular location">
    <subcellularLocation>
        <location evidence="1">Membrane</location>
        <topology evidence="1">Multi-pass membrane protein</topology>
    </subcellularLocation>
</comment>
<evidence type="ECO:0000256" key="2">
    <source>
        <dbReference type="ARBA" id="ARBA00006727"/>
    </source>
</evidence>
<evidence type="ECO:0000256" key="1">
    <source>
        <dbReference type="ARBA" id="ARBA00004141"/>
    </source>
</evidence>
<dbReference type="Gene3D" id="1.20.1250.20">
    <property type="entry name" value="MFS general substrate transporter like domains"/>
    <property type="match status" value="2"/>
</dbReference>
<feature type="transmembrane region" description="Helical" evidence="4">
    <location>
        <begin position="337"/>
        <end position="362"/>
    </location>
</feature>
<feature type="transmembrane region" description="Helical" evidence="4">
    <location>
        <begin position="282"/>
        <end position="301"/>
    </location>
</feature>
<gene>
    <name evidence="6" type="ORF">L228DRAFT_251319</name>
</gene>
<feature type="transmembrane region" description="Helical" evidence="4">
    <location>
        <begin position="204"/>
        <end position="224"/>
    </location>
</feature>
<name>A0A164ZKM4_XYLHT</name>